<evidence type="ECO:0000313" key="2">
    <source>
        <dbReference type="EMBL" id="KAH7432656.1"/>
    </source>
</evidence>
<organism evidence="2 3">
    <name type="scientific">Ceratopteris richardii</name>
    <name type="common">Triangle waterfern</name>
    <dbReference type="NCBI Taxonomy" id="49495"/>
    <lineage>
        <taxon>Eukaryota</taxon>
        <taxon>Viridiplantae</taxon>
        <taxon>Streptophyta</taxon>
        <taxon>Embryophyta</taxon>
        <taxon>Tracheophyta</taxon>
        <taxon>Polypodiopsida</taxon>
        <taxon>Polypodiidae</taxon>
        <taxon>Polypodiales</taxon>
        <taxon>Pteridineae</taxon>
        <taxon>Pteridaceae</taxon>
        <taxon>Parkerioideae</taxon>
        <taxon>Ceratopteris</taxon>
    </lineage>
</organism>
<dbReference type="SUPFAM" id="SSF53474">
    <property type="entry name" value="alpha/beta-Hydrolases"/>
    <property type="match status" value="1"/>
</dbReference>
<dbReference type="PANTHER" id="PTHR43139:SF52">
    <property type="entry name" value="SI:DKEY-122A22.2"/>
    <property type="match status" value="1"/>
</dbReference>
<dbReference type="EMBL" id="CM035412">
    <property type="protein sequence ID" value="KAH7432656.1"/>
    <property type="molecule type" value="Genomic_DNA"/>
</dbReference>
<dbReference type="InterPro" id="IPR052370">
    <property type="entry name" value="Meta-cleavage_hydrolase"/>
</dbReference>
<dbReference type="Proteomes" id="UP000825935">
    <property type="component" value="Chromosome 7"/>
</dbReference>
<comment type="caution">
    <text evidence="2">The sequence shown here is derived from an EMBL/GenBank/DDBJ whole genome shotgun (WGS) entry which is preliminary data.</text>
</comment>
<evidence type="ECO:0000313" key="3">
    <source>
        <dbReference type="Proteomes" id="UP000825935"/>
    </source>
</evidence>
<dbReference type="InterPro" id="IPR000073">
    <property type="entry name" value="AB_hydrolase_1"/>
</dbReference>
<reference evidence="2" key="1">
    <citation type="submission" date="2021-08" db="EMBL/GenBank/DDBJ databases">
        <title>WGS assembly of Ceratopteris richardii.</title>
        <authorList>
            <person name="Marchant D.B."/>
            <person name="Chen G."/>
            <person name="Jenkins J."/>
            <person name="Shu S."/>
            <person name="Leebens-Mack J."/>
            <person name="Grimwood J."/>
            <person name="Schmutz J."/>
            <person name="Soltis P."/>
            <person name="Soltis D."/>
            <person name="Chen Z.-H."/>
        </authorList>
    </citation>
    <scope>NUCLEOTIDE SEQUENCE</scope>
    <source>
        <strain evidence="2">Whitten #5841</strain>
        <tissue evidence="2">Leaf</tissue>
    </source>
</reference>
<keyword evidence="3" id="KW-1185">Reference proteome</keyword>
<dbReference type="Gene3D" id="3.40.50.1820">
    <property type="entry name" value="alpha/beta hydrolase"/>
    <property type="match status" value="1"/>
</dbReference>
<feature type="domain" description="AB hydrolase-1" evidence="1">
    <location>
        <begin position="62"/>
        <end position="295"/>
    </location>
</feature>
<evidence type="ECO:0000259" key="1">
    <source>
        <dbReference type="Pfam" id="PF00561"/>
    </source>
</evidence>
<name>A0A8T2UFL5_CERRI</name>
<accession>A0A8T2UFL5</accession>
<sequence>MGVISLKRRHSIWLLRRQGLRPRFVQLENGCTFHCWVPENKSEISSCNKRKQISEINENMKPALLLLHGFGAEGTTAWDLQVTAFAKDFQLFIPDLLFFGSSTTTNKQRSEIFQAESLVIMMKHLGVESAAVLGHSYGGFVAFRMADLFPSFVTRLIIISSGIMMSSTTNEKLLQEFSAANISEVLLPISIANARKFMKLVFNKLPSWFPDYIFKEILQILNQHRSERIKLLDALVIGKEGSPQLPKLSQEVCILWGEEDKIFNVKLAHELKDFLGSNAQLQIVKGASHSPHVENAKTVNELLRHALKSEKL</sequence>
<dbReference type="OrthoDB" id="6431331at2759"/>
<gene>
    <name evidence="2" type="ORF">KP509_07G032600</name>
</gene>
<proteinExistence type="predicted"/>
<dbReference type="OMA" id="WSNYYRN"/>
<dbReference type="InterPro" id="IPR029058">
    <property type="entry name" value="AB_hydrolase_fold"/>
</dbReference>
<dbReference type="PRINTS" id="PR00111">
    <property type="entry name" value="ABHYDROLASE"/>
</dbReference>
<protein>
    <recommendedName>
        <fullName evidence="1">AB hydrolase-1 domain-containing protein</fullName>
    </recommendedName>
</protein>
<dbReference type="PANTHER" id="PTHR43139">
    <property type="entry name" value="SI:DKEY-122A22.2"/>
    <property type="match status" value="1"/>
</dbReference>
<dbReference type="AlphaFoldDB" id="A0A8T2UFL5"/>
<dbReference type="Pfam" id="PF00561">
    <property type="entry name" value="Abhydrolase_1"/>
    <property type="match status" value="1"/>
</dbReference>